<dbReference type="InterPro" id="IPR023211">
    <property type="entry name" value="DNA_pol_palm_dom_sf"/>
</dbReference>
<dbReference type="OrthoDB" id="6119432at2759"/>
<feature type="non-terminal residue" evidence="1">
    <location>
        <position position="1"/>
    </location>
</feature>
<feature type="non-terminal residue" evidence="1">
    <location>
        <position position="315"/>
    </location>
</feature>
<dbReference type="SUPFAM" id="SSF56672">
    <property type="entry name" value="DNA/RNA polymerases"/>
    <property type="match status" value="1"/>
</dbReference>
<evidence type="ECO:0000313" key="1">
    <source>
        <dbReference type="EMBL" id="EFN88601.1"/>
    </source>
</evidence>
<dbReference type="OMA" id="IACIHEN"/>
<proteinExistence type="predicted"/>
<gene>
    <name evidence="1" type="ORF">EAI_10829</name>
</gene>
<dbReference type="InterPro" id="IPR043502">
    <property type="entry name" value="DNA/RNA_pol_sf"/>
</dbReference>
<dbReference type="STRING" id="610380.E2B6T3"/>
<name>E2B6T3_HARSA</name>
<dbReference type="EMBL" id="GL446008">
    <property type="protein sequence ID" value="EFN88601.1"/>
    <property type="molecule type" value="Genomic_DNA"/>
</dbReference>
<sequence>NFTTVEGLVQCRVLAPRELFHLVIPFRAQGKLLFALCRSCCETFSQIACIHENPADREFKGTWVSCELLKAIEKGYRVTSVSEIWNYKISRCDPSTRQGGLFAEYINCFLKLKQEASGWRNECEDNDENANENYLREYKEIERIILDRRNVARNPGLRSVVKLCLNSFFGKNSVNVLLGNLPNTEIVRTREHLLSLFTSPEDEIINILPVNDDVIYFTWQLRQEALVPSSMTNIVKAAYTTAQARLKLYEYLEKLDRRVLYYDTDSCIYVSTGDPNEYELRTGKFLGDMSDELENYGQGNYIESFISGGPKFYSY</sequence>
<evidence type="ECO:0000313" key="2">
    <source>
        <dbReference type="Proteomes" id="UP000008237"/>
    </source>
</evidence>
<accession>E2B6T3</accession>
<keyword evidence="2" id="KW-1185">Reference proteome</keyword>
<dbReference type="AlphaFoldDB" id="E2B6T3"/>
<protein>
    <submittedName>
        <fullName evidence="1">Uncharacterized protein</fullName>
    </submittedName>
</protein>
<dbReference type="GO" id="GO:0071897">
    <property type="term" value="P:DNA biosynthetic process"/>
    <property type="evidence" value="ECO:0007669"/>
    <property type="project" value="UniProtKB-ARBA"/>
</dbReference>
<dbReference type="PANTHER" id="PTHR33568">
    <property type="entry name" value="DNA POLYMERASE"/>
    <property type="match status" value="1"/>
</dbReference>
<dbReference type="Gene3D" id="3.90.1600.10">
    <property type="entry name" value="Palm domain of DNA polymerase"/>
    <property type="match status" value="1"/>
</dbReference>
<dbReference type="InParanoid" id="E2B6T3"/>
<organism evidence="2">
    <name type="scientific">Harpegnathos saltator</name>
    <name type="common">Jerdon's jumping ant</name>
    <dbReference type="NCBI Taxonomy" id="610380"/>
    <lineage>
        <taxon>Eukaryota</taxon>
        <taxon>Metazoa</taxon>
        <taxon>Ecdysozoa</taxon>
        <taxon>Arthropoda</taxon>
        <taxon>Hexapoda</taxon>
        <taxon>Insecta</taxon>
        <taxon>Pterygota</taxon>
        <taxon>Neoptera</taxon>
        <taxon>Endopterygota</taxon>
        <taxon>Hymenoptera</taxon>
        <taxon>Apocrita</taxon>
        <taxon>Aculeata</taxon>
        <taxon>Formicoidea</taxon>
        <taxon>Formicidae</taxon>
        <taxon>Ponerinae</taxon>
        <taxon>Ponerini</taxon>
        <taxon>Harpegnathos</taxon>
    </lineage>
</organism>
<reference evidence="1 2" key="1">
    <citation type="journal article" date="2010" name="Science">
        <title>Genomic comparison of the ants Camponotus floridanus and Harpegnathos saltator.</title>
        <authorList>
            <person name="Bonasio R."/>
            <person name="Zhang G."/>
            <person name="Ye C."/>
            <person name="Mutti N.S."/>
            <person name="Fang X."/>
            <person name="Qin N."/>
            <person name="Donahue G."/>
            <person name="Yang P."/>
            <person name="Li Q."/>
            <person name="Li C."/>
            <person name="Zhang P."/>
            <person name="Huang Z."/>
            <person name="Berger S.L."/>
            <person name="Reinberg D."/>
            <person name="Wang J."/>
            <person name="Liebig J."/>
        </authorList>
    </citation>
    <scope>NUCLEOTIDE SEQUENCE [LARGE SCALE GENOMIC DNA]</scope>
    <source>
        <strain evidence="1 2">R22 G/1</strain>
    </source>
</reference>
<dbReference type="Proteomes" id="UP000008237">
    <property type="component" value="Unassembled WGS sequence"/>
</dbReference>
<dbReference type="PANTHER" id="PTHR33568:SF3">
    <property type="entry name" value="DNA-DIRECTED DNA POLYMERASE"/>
    <property type="match status" value="1"/>
</dbReference>